<evidence type="ECO:0000313" key="3">
    <source>
        <dbReference type="EMBL" id="EDQ05818.1"/>
    </source>
</evidence>
<dbReference type="SMART" id="SM00829">
    <property type="entry name" value="PKS_ER"/>
    <property type="match status" value="1"/>
</dbReference>
<keyword evidence="1" id="KW-0521">NADP</keyword>
<feature type="domain" description="Enoyl reductase (ER)" evidence="2">
    <location>
        <begin position="25"/>
        <end position="340"/>
    </location>
</feature>
<dbReference type="InterPro" id="IPR020843">
    <property type="entry name" value="ER"/>
</dbReference>
<keyword evidence="4" id="KW-1185">Reference proteome</keyword>
<gene>
    <name evidence="3" type="ORF">OIHEL45_03370</name>
</gene>
<dbReference type="Proteomes" id="UP000003257">
    <property type="component" value="Unassembled WGS sequence"/>
</dbReference>
<dbReference type="EMBL" id="ABID01000001">
    <property type="protein sequence ID" value="EDQ05818.1"/>
    <property type="molecule type" value="Genomic_DNA"/>
</dbReference>
<sequence>MRHSAGKFQAGESAMQAITYDQFGAAADVLQLTDIESPAPQPGEVCVALSHSGVNPSDVKARAGTRPGVTKPPFPQVIPHSDGAGEIIAVGAGVDSARVGQKVWVWNGQWQRAFGTAAQQITLPAHQAVALPKGVSTEVGAQLGIPGLTACHAVFGGGGVAGETVLIQGGAGTVGYLAVQLAKWGGAKVIATCSPRDNDLVRDAGADAVLNYADPDLARAVQDANGGKPVETIVETEFGLNLTTDTEVIAPNGRIAAYGSAGEMSPTLPFYPLLFKAVTIDIILIYLLPTGPREQAITRLHHALEDGALRCPVDTVLPLADAAKAHELVEAGHRSGAVLLDCQG</sequence>
<dbReference type="PANTHER" id="PTHR44154">
    <property type="entry name" value="QUINONE OXIDOREDUCTASE"/>
    <property type="match status" value="1"/>
</dbReference>
<dbReference type="Gene3D" id="3.40.50.720">
    <property type="entry name" value="NAD(P)-binding Rossmann-like Domain"/>
    <property type="match status" value="1"/>
</dbReference>
<dbReference type="InterPro" id="IPR013149">
    <property type="entry name" value="ADH-like_C"/>
</dbReference>
<dbReference type="InterPro" id="IPR051603">
    <property type="entry name" value="Zinc-ADH_QOR/CCCR"/>
</dbReference>
<dbReference type="PANTHER" id="PTHR44154:SF1">
    <property type="entry name" value="QUINONE OXIDOREDUCTASE"/>
    <property type="match status" value="1"/>
</dbReference>
<reference evidence="3 4" key="1">
    <citation type="submission" date="2007-11" db="EMBL/GenBank/DDBJ databases">
        <authorList>
            <person name="Wagner-Dobler I."/>
            <person name="Ferriera S."/>
            <person name="Johnson J."/>
            <person name="Kravitz S."/>
            <person name="Beeson K."/>
            <person name="Sutton G."/>
            <person name="Rogers Y.-H."/>
            <person name="Friedman R."/>
            <person name="Frazier M."/>
            <person name="Venter J.C."/>
        </authorList>
    </citation>
    <scope>NUCLEOTIDE SEQUENCE [LARGE SCALE GENOMIC DNA]</scope>
    <source>
        <strain evidence="3 4">HEL-45</strain>
    </source>
</reference>
<evidence type="ECO:0000256" key="1">
    <source>
        <dbReference type="ARBA" id="ARBA00022857"/>
    </source>
</evidence>
<organism evidence="3 4">
    <name type="scientific">Sulfitobacter indolifex HEL-45</name>
    <dbReference type="NCBI Taxonomy" id="391624"/>
    <lineage>
        <taxon>Bacteria</taxon>
        <taxon>Pseudomonadati</taxon>
        <taxon>Pseudomonadota</taxon>
        <taxon>Alphaproteobacteria</taxon>
        <taxon>Rhodobacterales</taxon>
        <taxon>Roseobacteraceae</taxon>
        <taxon>Sulfitobacter</taxon>
    </lineage>
</organism>
<dbReference type="SUPFAM" id="SSF51735">
    <property type="entry name" value="NAD(P)-binding Rossmann-fold domains"/>
    <property type="match status" value="1"/>
</dbReference>
<dbReference type="CDD" id="cd08253">
    <property type="entry name" value="zeta_crystallin"/>
    <property type="match status" value="1"/>
</dbReference>
<comment type="caution">
    <text evidence="3">The sequence shown here is derived from an EMBL/GenBank/DDBJ whole genome shotgun (WGS) entry which is preliminary data.</text>
</comment>
<dbReference type="Pfam" id="PF08240">
    <property type="entry name" value="ADH_N"/>
    <property type="match status" value="1"/>
</dbReference>
<dbReference type="Gene3D" id="3.90.180.10">
    <property type="entry name" value="Medium-chain alcohol dehydrogenases, catalytic domain"/>
    <property type="match status" value="1"/>
</dbReference>
<proteinExistence type="predicted"/>
<evidence type="ECO:0000259" key="2">
    <source>
        <dbReference type="SMART" id="SM00829"/>
    </source>
</evidence>
<dbReference type="Pfam" id="PF00107">
    <property type="entry name" value="ADH_zinc_N"/>
    <property type="match status" value="1"/>
</dbReference>
<dbReference type="InterPro" id="IPR011032">
    <property type="entry name" value="GroES-like_sf"/>
</dbReference>
<dbReference type="SUPFAM" id="SSF50129">
    <property type="entry name" value="GroES-like"/>
    <property type="match status" value="1"/>
</dbReference>
<dbReference type="InterPro" id="IPR013154">
    <property type="entry name" value="ADH-like_N"/>
</dbReference>
<name>A0ABM9X8P3_9RHOB</name>
<protein>
    <submittedName>
        <fullName evidence="3">Oxidoreductase, zinc-binding dehydrogenase family protein</fullName>
    </submittedName>
</protein>
<dbReference type="InterPro" id="IPR036291">
    <property type="entry name" value="NAD(P)-bd_dom_sf"/>
</dbReference>
<evidence type="ECO:0000313" key="4">
    <source>
        <dbReference type="Proteomes" id="UP000003257"/>
    </source>
</evidence>
<accession>A0ABM9X8P3</accession>